<dbReference type="Proteomes" id="UP000694251">
    <property type="component" value="Chromosome 7"/>
</dbReference>
<keyword evidence="1" id="KW-0472">Membrane</keyword>
<accession>A0A8T2BZ80</accession>
<keyword evidence="4" id="KW-1185">Reference proteome</keyword>
<evidence type="ECO:0000313" key="3">
    <source>
        <dbReference type="EMBL" id="KAG7588701.1"/>
    </source>
</evidence>
<feature type="transmembrane region" description="Helical" evidence="1">
    <location>
        <begin position="261"/>
        <end position="281"/>
    </location>
</feature>
<evidence type="ECO:0000259" key="2">
    <source>
        <dbReference type="Pfam" id="PF10551"/>
    </source>
</evidence>
<proteinExistence type="predicted"/>
<keyword evidence="1" id="KW-1133">Transmembrane helix</keyword>
<evidence type="ECO:0000313" key="4">
    <source>
        <dbReference type="Proteomes" id="UP000694251"/>
    </source>
</evidence>
<dbReference type="CDD" id="cd10910">
    <property type="entry name" value="PIN_limkain_b1_N_like"/>
    <property type="match status" value="3"/>
</dbReference>
<evidence type="ECO:0000256" key="1">
    <source>
        <dbReference type="SAM" id="Phobius"/>
    </source>
</evidence>
<dbReference type="InterPro" id="IPR018289">
    <property type="entry name" value="MULE_transposase_dom"/>
</dbReference>
<dbReference type="GO" id="GO:0005777">
    <property type="term" value="C:peroxisome"/>
    <property type="evidence" value="ECO:0007669"/>
    <property type="project" value="InterPro"/>
</dbReference>
<gene>
    <name evidence="3" type="ORF">ISN44_As07g010180</name>
</gene>
<dbReference type="AlphaFoldDB" id="A0A8T2BZ80"/>
<dbReference type="EMBL" id="JAEFBJ010000007">
    <property type="protein sequence ID" value="KAG7588701.1"/>
    <property type="molecule type" value="Genomic_DNA"/>
</dbReference>
<dbReference type="InterPro" id="IPR024768">
    <property type="entry name" value="Marf1"/>
</dbReference>
<organism evidence="3 4">
    <name type="scientific">Arabidopsis suecica</name>
    <name type="common">Swedish thale-cress</name>
    <name type="synonym">Cardaminopsis suecica</name>
    <dbReference type="NCBI Taxonomy" id="45249"/>
    <lineage>
        <taxon>Eukaryota</taxon>
        <taxon>Viridiplantae</taxon>
        <taxon>Streptophyta</taxon>
        <taxon>Embryophyta</taxon>
        <taxon>Tracheophyta</taxon>
        <taxon>Spermatophyta</taxon>
        <taxon>Magnoliopsida</taxon>
        <taxon>eudicotyledons</taxon>
        <taxon>Gunneridae</taxon>
        <taxon>Pentapetalae</taxon>
        <taxon>rosids</taxon>
        <taxon>malvids</taxon>
        <taxon>Brassicales</taxon>
        <taxon>Brassicaceae</taxon>
        <taxon>Camelineae</taxon>
        <taxon>Arabidopsis</taxon>
    </lineage>
</organism>
<feature type="domain" description="MULE transposase" evidence="2">
    <location>
        <begin position="611"/>
        <end position="693"/>
    </location>
</feature>
<comment type="caution">
    <text evidence="3">The sequence shown here is derived from an EMBL/GenBank/DDBJ whole genome shotgun (WGS) entry which is preliminary data.</text>
</comment>
<dbReference type="PANTHER" id="PTHR14379">
    <property type="entry name" value="LIMKAIN B LKAP"/>
    <property type="match status" value="1"/>
</dbReference>
<dbReference type="OrthoDB" id="1112906at2759"/>
<reference evidence="3 4" key="1">
    <citation type="submission" date="2020-12" db="EMBL/GenBank/DDBJ databases">
        <title>Concerted genomic and epigenomic changes stabilize Arabidopsis allopolyploids.</title>
        <authorList>
            <person name="Chen Z."/>
        </authorList>
    </citation>
    <scope>NUCLEOTIDE SEQUENCE [LARGE SCALE GENOMIC DNA]</scope>
    <source>
        <strain evidence="3">As9502</strain>
        <tissue evidence="3">Leaf</tissue>
    </source>
</reference>
<protein>
    <submittedName>
        <fullName evidence="3">MULE transposase domain</fullName>
    </submittedName>
</protein>
<dbReference type="PANTHER" id="PTHR14379:SF19">
    <property type="entry name" value="ENDONUCLEASE OR GLYCOSYL HYDROLASE-RELATED"/>
    <property type="match status" value="1"/>
</dbReference>
<name>A0A8T2BZ80_ARASU</name>
<dbReference type="GO" id="GO:0010468">
    <property type="term" value="P:regulation of gene expression"/>
    <property type="evidence" value="ECO:0007669"/>
    <property type="project" value="InterPro"/>
</dbReference>
<keyword evidence="1" id="KW-0812">Transmembrane</keyword>
<sequence length="693" mass="77791">MKKATHKQAKALTLVFWDIIKCPVPDGCDPRVIRPSIKRLLEKKGYCGPLTITAIGKLADVPTDTLKALYSSGIHLTIAPFGISDITRLIEIDETANFMVISYPKACPGLFKTLQAFGYNPLRPFPYHSLDSLIKEDSGILEEETGESASWYCLVCHCDPPARDFNNFITHLSNVDHKLHLSTTRNTVRPPPIDHSRVHVSAYLIERKLMRLKQGPTDLKTAKSDGETLVYWDIKLCPVPHDCDANLVGPRIKRFLRKEGFSGSLTIVAIGVLADVPTYILRALYSSGITFHIVPYGSADIPSLIFECCHRNGPLRNIMVISDDIYLTNQSDVLHSTPFCNFKLLNSLQSFCLADSVTLEKDDCGETGESPFWFCSVCNFRNVPCQSFDSFTKHLFGTYHQRKWLDMWRMRSVHCLDAPLREPLEENRKAVTSVYWDIKRCPVPLGCDPHRVGPCIKRFLENKGYSGPLTITAMGALEDVPNDILRGVHTSGIALDCIPYGFSISLERHIYEFIDRNPPPANVMVISDAKHSTSDDVFGLQSKGYNIVEPPCDSHADESGLFLADSGALEACGETSEYLLGILYCWVCCRRFDNLKNFTFHLAWLKFIRRVVVVDGTHLQGKYNGCLLTASGQDANFQVFPIAFAKVDSENHDSLTWFMEKLKDIVGDGHDLTIKSDRHQSICHAKFLVYPQA</sequence>
<dbReference type="Pfam" id="PF10551">
    <property type="entry name" value="MULE"/>
    <property type="match status" value="1"/>
</dbReference>